<dbReference type="Proteomes" id="UP000219281">
    <property type="component" value="Unassembled WGS sequence"/>
</dbReference>
<dbReference type="AlphaFoldDB" id="A0A286ACH3"/>
<protein>
    <submittedName>
        <fullName evidence="7">TonB family C-terminal domain-containing protein</fullName>
    </submittedName>
</protein>
<organism evidence="7 8">
    <name type="scientific">Pedobacter xixiisoli</name>
    <dbReference type="NCBI Taxonomy" id="1476464"/>
    <lineage>
        <taxon>Bacteria</taxon>
        <taxon>Pseudomonadati</taxon>
        <taxon>Bacteroidota</taxon>
        <taxon>Sphingobacteriia</taxon>
        <taxon>Sphingobacteriales</taxon>
        <taxon>Sphingobacteriaceae</taxon>
        <taxon>Pedobacter</taxon>
    </lineage>
</organism>
<evidence type="ECO:0000256" key="1">
    <source>
        <dbReference type="ARBA" id="ARBA00004167"/>
    </source>
</evidence>
<dbReference type="SUPFAM" id="SSF74653">
    <property type="entry name" value="TolA/TonB C-terminal domain"/>
    <property type="match status" value="1"/>
</dbReference>
<dbReference type="Gene3D" id="3.30.1150.10">
    <property type="match status" value="1"/>
</dbReference>
<feature type="chain" id="PRO_5012832012" evidence="5">
    <location>
        <begin position="19"/>
        <end position="218"/>
    </location>
</feature>
<keyword evidence="2" id="KW-0812">Transmembrane</keyword>
<evidence type="ECO:0000313" key="8">
    <source>
        <dbReference type="Proteomes" id="UP000219281"/>
    </source>
</evidence>
<dbReference type="RefSeq" id="WP_097133136.1">
    <property type="nucleotide sequence ID" value="NZ_OCMT01000004.1"/>
</dbReference>
<evidence type="ECO:0000256" key="4">
    <source>
        <dbReference type="ARBA" id="ARBA00023136"/>
    </source>
</evidence>
<evidence type="ECO:0000313" key="7">
    <source>
        <dbReference type="EMBL" id="SOD19606.1"/>
    </source>
</evidence>
<dbReference type="GO" id="GO:0016020">
    <property type="term" value="C:membrane"/>
    <property type="evidence" value="ECO:0007669"/>
    <property type="project" value="UniProtKB-SubCell"/>
</dbReference>
<comment type="subcellular location">
    <subcellularLocation>
        <location evidence="1">Membrane</location>
        <topology evidence="1">Single-pass membrane protein</topology>
    </subcellularLocation>
</comment>
<gene>
    <name evidence="7" type="ORF">SAMN06297358_3310</name>
</gene>
<evidence type="ECO:0000256" key="2">
    <source>
        <dbReference type="ARBA" id="ARBA00022692"/>
    </source>
</evidence>
<evidence type="ECO:0000259" key="6">
    <source>
        <dbReference type="PROSITE" id="PS52015"/>
    </source>
</evidence>
<keyword evidence="4" id="KW-0472">Membrane</keyword>
<feature type="domain" description="TonB C-terminal" evidence="6">
    <location>
        <begin position="23"/>
        <end position="118"/>
    </location>
</feature>
<dbReference type="NCBIfam" id="TIGR01352">
    <property type="entry name" value="tonB_Cterm"/>
    <property type="match status" value="1"/>
</dbReference>
<dbReference type="Pfam" id="PF03544">
    <property type="entry name" value="TonB_C"/>
    <property type="match status" value="1"/>
</dbReference>
<dbReference type="InterPro" id="IPR037682">
    <property type="entry name" value="TonB_C"/>
</dbReference>
<dbReference type="EMBL" id="OCMT01000004">
    <property type="protein sequence ID" value="SOD19606.1"/>
    <property type="molecule type" value="Genomic_DNA"/>
</dbReference>
<feature type="signal peptide" evidence="5">
    <location>
        <begin position="1"/>
        <end position="18"/>
    </location>
</feature>
<accession>A0A286ACH3</accession>
<evidence type="ECO:0000256" key="3">
    <source>
        <dbReference type="ARBA" id="ARBA00022989"/>
    </source>
</evidence>
<evidence type="ECO:0000256" key="5">
    <source>
        <dbReference type="SAM" id="SignalP"/>
    </source>
</evidence>
<proteinExistence type="predicted"/>
<keyword evidence="3" id="KW-1133">Transmembrane helix</keyword>
<dbReference type="OrthoDB" id="1096636at2"/>
<keyword evidence="8" id="KW-1185">Reference proteome</keyword>
<keyword evidence="5" id="KW-0732">Signal</keyword>
<dbReference type="InterPro" id="IPR006260">
    <property type="entry name" value="TonB/TolA_C"/>
</dbReference>
<dbReference type="GO" id="GO:0055085">
    <property type="term" value="P:transmembrane transport"/>
    <property type="evidence" value="ECO:0007669"/>
    <property type="project" value="InterPro"/>
</dbReference>
<reference evidence="8" key="1">
    <citation type="submission" date="2017-09" db="EMBL/GenBank/DDBJ databases">
        <authorList>
            <person name="Varghese N."/>
            <person name="Submissions S."/>
        </authorList>
    </citation>
    <scope>NUCLEOTIDE SEQUENCE [LARGE SCALE GENOMIC DNA]</scope>
    <source>
        <strain evidence="8">CGMCC 1.12803</strain>
    </source>
</reference>
<name>A0A286ACH3_9SPHI</name>
<dbReference type="PROSITE" id="PS52015">
    <property type="entry name" value="TONB_CTD"/>
    <property type="match status" value="1"/>
</dbReference>
<sequence>MSRLILVLLLTISLQVNAQQRPSIKNGLESFVKANTIYPMYALENCIQGNMEVAFKVNKEGKITYAAVTKGIGADLDAEALRLIKLTSGKWIIPAGYDTTFLIRTPMKFSLQDYGCEQINPGSVGLAIKQYNDDMASLSKIANFYRNIAEGTENFIEEEKIIDLKKEMGVDEDFIARKLRIAEKKISQGDLESACEDFKFVKYMGSTKADKLLAKYCK</sequence>